<evidence type="ECO:0000259" key="3">
    <source>
        <dbReference type="PROSITE" id="PS51900"/>
    </source>
</evidence>
<dbReference type="Pfam" id="PF20172">
    <property type="entry name" value="DUF6538"/>
    <property type="match status" value="1"/>
</dbReference>
<evidence type="ECO:0000256" key="1">
    <source>
        <dbReference type="ARBA" id="ARBA00022908"/>
    </source>
</evidence>
<dbReference type="InterPro" id="IPR044068">
    <property type="entry name" value="CB"/>
</dbReference>
<accession>A0A936YVX8</accession>
<dbReference type="PROSITE" id="PS51900">
    <property type="entry name" value="CB"/>
    <property type="match status" value="1"/>
</dbReference>
<keyword evidence="5" id="KW-1185">Reference proteome</keyword>
<dbReference type="InterPro" id="IPR046668">
    <property type="entry name" value="DUF6538"/>
</dbReference>
<evidence type="ECO:0000256" key="2">
    <source>
        <dbReference type="PROSITE-ProRule" id="PRU01248"/>
    </source>
</evidence>
<evidence type="ECO:0000313" key="5">
    <source>
        <dbReference type="Proteomes" id="UP000633219"/>
    </source>
</evidence>
<reference evidence="4" key="1">
    <citation type="submission" date="2021-01" db="EMBL/GenBank/DDBJ databases">
        <title>Rhizobium sp. strain KVB221 16S ribosomal RNA gene Genome sequencing and assembly.</title>
        <authorList>
            <person name="Kang M."/>
        </authorList>
    </citation>
    <scope>NUCLEOTIDE SEQUENCE</scope>
    <source>
        <strain evidence="4">KVB221</strain>
    </source>
</reference>
<comment type="caution">
    <text evidence="4">The sequence shown here is derived from an EMBL/GenBank/DDBJ whole genome shotgun (WGS) entry which is preliminary data.</text>
</comment>
<keyword evidence="2" id="KW-0238">DNA-binding</keyword>
<feature type="domain" description="Core-binding (CB)" evidence="3">
    <location>
        <begin position="130"/>
        <end position="222"/>
    </location>
</feature>
<dbReference type="Proteomes" id="UP000633219">
    <property type="component" value="Unassembled WGS sequence"/>
</dbReference>
<gene>
    <name evidence="4" type="ORF">JJB09_21270</name>
</gene>
<proteinExistence type="predicted"/>
<sequence>MAIVLRNKKFHLRREVPVRFSSIEDRKIIWLSLHTGDEEDAKLKATVAWRQLLDGWQARLDGDMEDAELRFAAARQIAVRRGFSYLPAVDVAQLPLAERLQRVSKIPLRRDSPDRIEAVALLGAVKEPGVTIEKALEVFWEHEADKEIGKSADQIRRWRNPKIKAIKNLVAQIGNKELASIARADMLKFRDWWRDEMRSEGLVANSANKDLIHMAHVIRTANERLSLGLDDQLRKAQCHADLNPTLTVDIYEVV</sequence>
<dbReference type="GO" id="GO:0015074">
    <property type="term" value="P:DNA integration"/>
    <property type="evidence" value="ECO:0007669"/>
    <property type="project" value="UniProtKB-KW"/>
</dbReference>
<dbReference type="GO" id="GO:0003677">
    <property type="term" value="F:DNA binding"/>
    <property type="evidence" value="ECO:0007669"/>
    <property type="project" value="UniProtKB-UniRule"/>
</dbReference>
<organism evidence="4 5">
    <name type="scientific">Rhizobium setariae</name>
    <dbReference type="NCBI Taxonomy" id="2801340"/>
    <lineage>
        <taxon>Bacteria</taxon>
        <taxon>Pseudomonadati</taxon>
        <taxon>Pseudomonadota</taxon>
        <taxon>Alphaproteobacteria</taxon>
        <taxon>Hyphomicrobiales</taxon>
        <taxon>Rhizobiaceae</taxon>
        <taxon>Rhizobium/Agrobacterium group</taxon>
        <taxon>Rhizobium</taxon>
    </lineage>
</organism>
<name>A0A936YVX8_9HYPH</name>
<dbReference type="RefSeq" id="WP_201663098.1">
    <property type="nucleotide sequence ID" value="NZ_JAEQNC010000014.1"/>
</dbReference>
<protein>
    <recommendedName>
        <fullName evidence="3">Core-binding (CB) domain-containing protein</fullName>
    </recommendedName>
</protein>
<keyword evidence="1" id="KW-0229">DNA integration</keyword>
<evidence type="ECO:0000313" key="4">
    <source>
        <dbReference type="EMBL" id="MBL0374547.1"/>
    </source>
</evidence>
<dbReference type="EMBL" id="JAEQNC010000014">
    <property type="protein sequence ID" value="MBL0374547.1"/>
    <property type="molecule type" value="Genomic_DNA"/>
</dbReference>
<dbReference type="AlphaFoldDB" id="A0A936YVX8"/>